<sequence length="292" mass="33650">MLHYFKAITVFFVWVLIALTSHYFISHKLFNNCNISSENLTVTSPQKIQLLVIDKTNSTIHNFPTAFSIKQDEPYVSDITDIPYLADSIKFILTNNYTKELHIIGKYLKTEIQVGSNKNLGIQRAETVKNMLVHLGLKADRVKTFGQVSNFSFNNEKKFNNGIDLTFNKIAQKFTDSIEAIINNKTLYLEFKDDMLIPTKDLEDYTKVLRQYLHKYPAKKVRITGHTDNLGYFDKNLIIGLNRAKKTKKYFIDNGINSNRISTLSKGESEPIAEKITEKGRAKNRRIEIKIN</sequence>
<keyword evidence="3" id="KW-0969">Cilium</keyword>
<evidence type="ECO:0000256" key="1">
    <source>
        <dbReference type="SAM" id="Phobius"/>
    </source>
</evidence>
<keyword evidence="3" id="KW-0282">Flagellum</keyword>
<dbReference type="AlphaFoldDB" id="A0A3B0TG03"/>
<keyword evidence="3" id="KW-0966">Cell projection</keyword>
<feature type="transmembrane region" description="Helical" evidence="1">
    <location>
        <begin position="7"/>
        <end position="25"/>
    </location>
</feature>
<dbReference type="Pfam" id="PF00691">
    <property type="entry name" value="OmpA"/>
    <property type="match status" value="1"/>
</dbReference>
<keyword evidence="1" id="KW-0812">Transmembrane</keyword>
<dbReference type="InterPro" id="IPR050330">
    <property type="entry name" value="Bact_OuterMem_StrucFunc"/>
</dbReference>
<organism evidence="3">
    <name type="scientific">hydrothermal vent metagenome</name>
    <dbReference type="NCBI Taxonomy" id="652676"/>
    <lineage>
        <taxon>unclassified sequences</taxon>
        <taxon>metagenomes</taxon>
        <taxon>ecological metagenomes</taxon>
    </lineage>
</organism>
<dbReference type="CDD" id="cd07185">
    <property type="entry name" value="OmpA_C-like"/>
    <property type="match status" value="1"/>
</dbReference>
<evidence type="ECO:0000313" key="3">
    <source>
        <dbReference type="EMBL" id="VAW17561.1"/>
    </source>
</evidence>
<dbReference type="InterPro" id="IPR006665">
    <property type="entry name" value="OmpA-like"/>
</dbReference>
<keyword evidence="1" id="KW-0472">Membrane</keyword>
<evidence type="ECO:0000259" key="2">
    <source>
        <dbReference type="PROSITE" id="PS51123"/>
    </source>
</evidence>
<name>A0A3B0TG03_9ZZZZ</name>
<dbReference type="PANTHER" id="PTHR30329">
    <property type="entry name" value="STATOR ELEMENT OF FLAGELLAR MOTOR COMPLEX"/>
    <property type="match status" value="1"/>
</dbReference>
<proteinExistence type="predicted"/>
<keyword evidence="1" id="KW-1133">Transmembrane helix</keyword>
<dbReference type="Gene3D" id="3.30.1330.60">
    <property type="entry name" value="OmpA-like domain"/>
    <property type="match status" value="1"/>
</dbReference>
<reference evidence="3" key="1">
    <citation type="submission" date="2018-06" db="EMBL/GenBank/DDBJ databases">
        <authorList>
            <person name="Zhirakovskaya E."/>
        </authorList>
    </citation>
    <scope>NUCLEOTIDE SEQUENCE</scope>
</reference>
<dbReference type="InterPro" id="IPR036737">
    <property type="entry name" value="OmpA-like_sf"/>
</dbReference>
<accession>A0A3B0TG03</accession>
<dbReference type="PANTHER" id="PTHR30329:SF21">
    <property type="entry name" value="LIPOPROTEIN YIAD-RELATED"/>
    <property type="match status" value="1"/>
</dbReference>
<dbReference type="SUPFAM" id="SSF103088">
    <property type="entry name" value="OmpA-like"/>
    <property type="match status" value="2"/>
</dbReference>
<protein>
    <submittedName>
        <fullName evidence="3">Flagellar motor rotation protein MotB</fullName>
    </submittedName>
</protein>
<feature type="domain" description="OmpA-like" evidence="2">
    <location>
        <begin position="176"/>
        <end position="292"/>
    </location>
</feature>
<dbReference type="EMBL" id="UOER01000002">
    <property type="protein sequence ID" value="VAW17561.1"/>
    <property type="molecule type" value="Genomic_DNA"/>
</dbReference>
<gene>
    <name evidence="3" type="ORF">MNBD_BACTEROID04-301</name>
</gene>
<dbReference type="PROSITE" id="PS51123">
    <property type="entry name" value="OMPA_2"/>
    <property type="match status" value="1"/>
</dbReference>